<dbReference type="InterPro" id="IPR033906">
    <property type="entry name" value="Lipase_N"/>
</dbReference>
<evidence type="ECO:0000313" key="6">
    <source>
        <dbReference type="EMBL" id="CAH1407435.1"/>
    </source>
</evidence>
<keyword evidence="3" id="KW-0964">Secreted</keyword>
<dbReference type="InterPro" id="IPR029058">
    <property type="entry name" value="AB_hydrolase_fold"/>
</dbReference>
<dbReference type="PRINTS" id="PR00821">
    <property type="entry name" value="TAGLIPASE"/>
</dbReference>
<comment type="subcellular location">
    <subcellularLocation>
        <location evidence="1">Secreted</location>
    </subcellularLocation>
</comment>
<dbReference type="GO" id="GO:0016042">
    <property type="term" value="P:lipid catabolic process"/>
    <property type="evidence" value="ECO:0007669"/>
    <property type="project" value="TreeGrafter"/>
</dbReference>
<dbReference type="OrthoDB" id="199913at2759"/>
<evidence type="ECO:0000256" key="2">
    <source>
        <dbReference type="ARBA" id="ARBA00010701"/>
    </source>
</evidence>
<proteinExistence type="inferred from homology"/>
<name>A0A9P0HTB6_NEZVI</name>
<keyword evidence="7" id="KW-1185">Reference proteome</keyword>
<dbReference type="PANTHER" id="PTHR11610:SF173">
    <property type="entry name" value="LIPASE DOMAIN-CONTAINING PROTEIN-RELATED"/>
    <property type="match status" value="1"/>
</dbReference>
<dbReference type="GO" id="GO:0017171">
    <property type="term" value="F:serine hydrolase activity"/>
    <property type="evidence" value="ECO:0007669"/>
    <property type="project" value="TreeGrafter"/>
</dbReference>
<comment type="similarity">
    <text evidence="2 4">Belongs to the AB hydrolase superfamily. Lipase family.</text>
</comment>
<dbReference type="PANTHER" id="PTHR11610">
    <property type="entry name" value="LIPASE"/>
    <property type="match status" value="1"/>
</dbReference>
<dbReference type="AlphaFoldDB" id="A0A9P0HTB6"/>
<dbReference type="Pfam" id="PF00151">
    <property type="entry name" value="Lipase"/>
    <property type="match status" value="1"/>
</dbReference>
<evidence type="ECO:0000259" key="5">
    <source>
        <dbReference type="Pfam" id="PF00151"/>
    </source>
</evidence>
<reference evidence="6" key="1">
    <citation type="submission" date="2022-01" db="EMBL/GenBank/DDBJ databases">
        <authorList>
            <person name="King R."/>
        </authorList>
    </citation>
    <scope>NUCLEOTIDE SEQUENCE</scope>
</reference>
<dbReference type="EMBL" id="OV725083">
    <property type="protein sequence ID" value="CAH1407435.1"/>
    <property type="molecule type" value="Genomic_DNA"/>
</dbReference>
<evidence type="ECO:0000256" key="3">
    <source>
        <dbReference type="ARBA" id="ARBA00022525"/>
    </source>
</evidence>
<feature type="domain" description="Lipase" evidence="5">
    <location>
        <begin position="2"/>
        <end position="214"/>
    </location>
</feature>
<dbReference type="Gene3D" id="3.40.50.1820">
    <property type="entry name" value="alpha/beta hydrolase"/>
    <property type="match status" value="1"/>
</dbReference>
<dbReference type="InterPro" id="IPR013818">
    <property type="entry name" value="Lipase"/>
</dbReference>
<dbReference type="GO" id="GO:0005615">
    <property type="term" value="C:extracellular space"/>
    <property type="evidence" value="ECO:0007669"/>
    <property type="project" value="TreeGrafter"/>
</dbReference>
<gene>
    <name evidence="6" type="ORF">NEZAVI_LOCUS15151</name>
</gene>
<dbReference type="SUPFAM" id="SSF53474">
    <property type="entry name" value="alpha/beta-Hydrolases"/>
    <property type="match status" value="1"/>
</dbReference>
<sequence length="232" mass="25804">MKNAYLDTHDFNVISVDWSAYSLNLYTVARWSIHAIGPYVSKMLDFLVLEFGVSPEDIHIIGHSLGAHIAGLAGEHMSGNISRITGLDPAGPLFIENGLHRLDTSDADFVDVIHTSIRYVGYYPPIGHADFYPNGGGPLQPGCGFDIGFCTHLRSYKYYIESMYDKKGFAAMKCLSWNHYLEQKCFDDIAFMGEDVSDKVRGNFYLRTSSAPPYGLGLLTNKDSPCHSAPYK</sequence>
<evidence type="ECO:0000256" key="1">
    <source>
        <dbReference type="ARBA" id="ARBA00004613"/>
    </source>
</evidence>
<evidence type="ECO:0000256" key="4">
    <source>
        <dbReference type="RuleBase" id="RU004262"/>
    </source>
</evidence>
<organism evidence="6 7">
    <name type="scientific">Nezara viridula</name>
    <name type="common">Southern green stink bug</name>
    <name type="synonym">Cimex viridulus</name>
    <dbReference type="NCBI Taxonomy" id="85310"/>
    <lineage>
        <taxon>Eukaryota</taxon>
        <taxon>Metazoa</taxon>
        <taxon>Ecdysozoa</taxon>
        <taxon>Arthropoda</taxon>
        <taxon>Hexapoda</taxon>
        <taxon>Insecta</taxon>
        <taxon>Pterygota</taxon>
        <taxon>Neoptera</taxon>
        <taxon>Paraneoptera</taxon>
        <taxon>Hemiptera</taxon>
        <taxon>Heteroptera</taxon>
        <taxon>Panheteroptera</taxon>
        <taxon>Pentatomomorpha</taxon>
        <taxon>Pentatomoidea</taxon>
        <taxon>Pentatomidae</taxon>
        <taxon>Pentatominae</taxon>
        <taxon>Nezara</taxon>
    </lineage>
</organism>
<dbReference type="GO" id="GO:0016298">
    <property type="term" value="F:lipase activity"/>
    <property type="evidence" value="ECO:0007669"/>
    <property type="project" value="InterPro"/>
</dbReference>
<dbReference type="Proteomes" id="UP001152798">
    <property type="component" value="Chromosome 7"/>
</dbReference>
<evidence type="ECO:0000313" key="7">
    <source>
        <dbReference type="Proteomes" id="UP001152798"/>
    </source>
</evidence>
<dbReference type="InterPro" id="IPR000734">
    <property type="entry name" value="TAG_lipase"/>
</dbReference>
<accession>A0A9P0HTB6</accession>
<dbReference type="CDD" id="cd00707">
    <property type="entry name" value="Pancreat_lipase_like"/>
    <property type="match status" value="1"/>
</dbReference>
<protein>
    <recommendedName>
        <fullName evidence="5">Lipase domain-containing protein</fullName>
    </recommendedName>
</protein>